<evidence type="ECO:0000313" key="1">
    <source>
        <dbReference type="EMBL" id="MEM0576176.1"/>
    </source>
</evidence>
<gene>
    <name evidence="1" type="ORF">WFZ86_06675</name>
</gene>
<dbReference type="SUPFAM" id="SSF117281">
    <property type="entry name" value="Kelch motif"/>
    <property type="match status" value="1"/>
</dbReference>
<dbReference type="Gene3D" id="2.120.10.80">
    <property type="entry name" value="Kelch-type beta propeller"/>
    <property type="match status" value="1"/>
</dbReference>
<proteinExistence type="predicted"/>
<dbReference type="EMBL" id="JBCGDP010000005">
    <property type="protein sequence ID" value="MEM0576176.1"/>
    <property type="molecule type" value="Genomic_DNA"/>
</dbReference>
<name>A0ABU9NLG9_9FLAO</name>
<evidence type="ECO:0000313" key="2">
    <source>
        <dbReference type="Proteomes" id="UP001468798"/>
    </source>
</evidence>
<keyword evidence="2" id="KW-1185">Reference proteome</keyword>
<dbReference type="PROSITE" id="PS51257">
    <property type="entry name" value="PROKAR_LIPOPROTEIN"/>
    <property type="match status" value="1"/>
</dbReference>
<dbReference type="SMART" id="SM00612">
    <property type="entry name" value="Kelch"/>
    <property type="match status" value="1"/>
</dbReference>
<dbReference type="InterPro" id="IPR015915">
    <property type="entry name" value="Kelch-typ_b-propeller"/>
</dbReference>
<dbReference type="Pfam" id="PF01344">
    <property type="entry name" value="Kelch_1"/>
    <property type="match status" value="1"/>
</dbReference>
<organism evidence="1 2">
    <name type="scientific">Flavobacterium polysaccharolyticum</name>
    <dbReference type="NCBI Taxonomy" id="3133148"/>
    <lineage>
        <taxon>Bacteria</taxon>
        <taxon>Pseudomonadati</taxon>
        <taxon>Bacteroidota</taxon>
        <taxon>Flavobacteriia</taxon>
        <taxon>Flavobacteriales</taxon>
        <taxon>Flavobacteriaceae</taxon>
        <taxon>Flavobacterium</taxon>
    </lineage>
</organism>
<dbReference type="Proteomes" id="UP001468798">
    <property type="component" value="Unassembled WGS sequence"/>
</dbReference>
<evidence type="ECO:0008006" key="3">
    <source>
        <dbReference type="Google" id="ProtNLM"/>
    </source>
</evidence>
<dbReference type="RefSeq" id="WP_342691219.1">
    <property type="nucleotide sequence ID" value="NZ_JBCGDP010000005.1"/>
</dbReference>
<reference evidence="1 2" key="1">
    <citation type="submission" date="2024-03" db="EMBL/GenBank/DDBJ databases">
        <title>Two novel species of the genus Flavobacterium exhibiting potentially degradation of complex polysaccharides.</title>
        <authorList>
            <person name="Lian X."/>
        </authorList>
    </citation>
    <scope>NUCLEOTIDE SEQUENCE [LARGE SCALE GENOMIC DNA]</scope>
    <source>
        <strain evidence="1 2">N6</strain>
    </source>
</reference>
<protein>
    <recommendedName>
        <fullName evidence="3">Kelch motif-containing protein</fullName>
    </recommendedName>
</protein>
<accession>A0ABU9NLG9</accession>
<dbReference type="InterPro" id="IPR006652">
    <property type="entry name" value="Kelch_1"/>
</dbReference>
<comment type="caution">
    <text evidence="1">The sequence shown here is derived from an EMBL/GenBank/DDBJ whole genome shotgun (WGS) entry which is preliminary data.</text>
</comment>
<sequence length="344" mass="39239">MNYLKVVFPFFFLIITSCQNEPIDNNAALDPTSVFQSGLVFKKVIDIPDNYFVDQMPGFTAHPKENVLYLSCRDKFISNTETIYKINVSNQKLTIKNSAVSDFATKRNHIFEDKLYVLGGEKFNRYGLDLTEETKGSRYGSFITPKIFSRFGTCISDSDVYIIGGFLGGETTSEPNYDRKIWKLNLIKNTFDFVDNMPKNRNGGSSEYIKGTIYTFFGYENVKSMNSSPAIKLLNDIQVYDLSSKSFLSIPYDRQVRVSFTAKYNHYIFVAGNTTADSYESPVNGSFMGYFDTKTNKMTEIKTIIEGNTYDFSFICEIEIMNDKVYALVRNSENSFSIQVANLK</sequence>